<comment type="caution">
    <text evidence="1">The sequence shown here is derived from an EMBL/GenBank/DDBJ whole genome shotgun (WGS) entry which is preliminary data.</text>
</comment>
<evidence type="ECO:0000313" key="2">
    <source>
        <dbReference type="Proteomes" id="UP001142325"/>
    </source>
</evidence>
<dbReference type="AlphaFoldDB" id="A0A9W6HQX3"/>
<accession>A0A9W6HQX3</accession>
<dbReference type="Proteomes" id="UP001142325">
    <property type="component" value="Unassembled WGS sequence"/>
</dbReference>
<reference evidence="1" key="2">
    <citation type="submission" date="2023-01" db="EMBL/GenBank/DDBJ databases">
        <authorList>
            <person name="Sun Q."/>
            <person name="Evtushenko L."/>
        </authorList>
    </citation>
    <scope>NUCLEOTIDE SEQUENCE</scope>
    <source>
        <strain evidence="1">VKM Ac-1958</strain>
    </source>
</reference>
<dbReference type="EMBL" id="BSET01000001">
    <property type="protein sequence ID" value="GLK01226.1"/>
    <property type="molecule type" value="Genomic_DNA"/>
</dbReference>
<name>A0A9W6HQX3_9MICO</name>
<reference evidence="1" key="1">
    <citation type="journal article" date="2014" name="Int. J. Syst. Evol. Microbiol.">
        <title>Complete genome sequence of Corynebacterium casei LMG S-19264T (=DSM 44701T), isolated from a smear-ripened cheese.</title>
        <authorList>
            <consortium name="US DOE Joint Genome Institute (JGI-PGF)"/>
            <person name="Walter F."/>
            <person name="Albersmeier A."/>
            <person name="Kalinowski J."/>
            <person name="Ruckert C."/>
        </authorList>
    </citation>
    <scope>NUCLEOTIDE SEQUENCE</scope>
    <source>
        <strain evidence="1">VKM Ac-1958</strain>
    </source>
</reference>
<keyword evidence="2" id="KW-1185">Reference proteome</keyword>
<sequence length="137" mass="14595">MLEDQDWVRLIAGLVSATRDGRLEWQGDDSSARSVYASMASGIASALGTARTRLRATTARSAYEVSASPGGLAPHALSVWEVDGSTHKKIGTVESSVRSLEMREGINEALRALWSVAAATIEPGNVVVDRLLGELEE</sequence>
<gene>
    <name evidence="1" type="ORF">GCM10017596_09410</name>
</gene>
<evidence type="ECO:0000313" key="1">
    <source>
        <dbReference type="EMBL" id="GLK01226.1"/>
    </source>
</evidence>
<protein>
    <submittedName>
        <fullName evidence="1">Uncharacterized protein</fullName>
    </submittedName>
</protein>
<organism evidence="1 2">
    <name type="scientific">Microbacterium keratanolyticum</name>
    <dbReference type="NCBI Taxonomy" id="67574"/>
    <lineage>
        <taxon>Bacteria</taxon>
        <taxon>Bacillati</taxon>
        <taxon>Actinomycetota</taxon>
        <taxon>Actinomycetes</taxon>
        <taxon>Micrococcales</taxon>
        <taxon>Microbacteriaceae</taxon>
        <taxon>Microbacterium</taxon>
    </lineage>
</organism>
<proteinExistence type="predicted"/>